<feature type="transmembrane region" description="Helical" evidence="8">
    <location>
        <begin position="137"/>
        <end position="158"/>
    </location>
</feature>
<evidence type="ECO:0000256" key="5">
    <source>
        <dbReference type="ARBA" id="ARBA00022989"/>
    </source>
</evidence>
<feature type="transmembrane region" description="Helical" evidence="8">
    <location>
        <begin position="170"/>
        <end position="192"/>
    </location>
</feature>
<dbReference type="RefSeq" id="WP_091162018.1">
    <property type="nucleotide sequence ID" value="NZ_FNOT01000025.1"/>
</dbReference>
<reference evidence="10" key="1">
    <citation type="submission" date="2016-10" db="EMBL/GenBank/DDBJ databases">
        <authorList>
            <person name="Varghese N."/>
            <person name="Submissions S."/>
        </authorList>
    </citation>
    <scope>NUCLEOTIDE SEQUENCE [LARGE SCALE GENOMIC DNA]</scope>
    <source>
        <strain evidence="10">DSM 45422</strain>
    </source>
</reference>
<feature type="transmembrane region" description="Helical" evidence="8">
    <location>
        <begin position="67"/>
        <end position="87"/>
    </location>
</feature>
<name>A0A1H3QS78_9ACTN</name>
<keyword evidence="10" id="KW-1185">Reference proteome</keyword>
<dbReference type="AlphaFoldDB" id="A0A1H3QS78"/>
<dbReference type="PANTHER" id="PTHR34856">
    <property type="entry name" value="PROTEIN NRFD"/>
    <property type="match status" value="1"/>
</dbReference>
<proteinExistence type="inferred from homology"/>
<dbReference type="EMBL" id="FNOT01000025">
    <property type="protein sequence ID" value="SDZ16256.1"/>
    <property type="molecule type" value="Genomic_DNA"/>
</dbReference>
<comment type="similarity">
    <text evidence="2">Belongs to the NrfD family.</text>
</comment>
<dbReference type="OrthoDB" id="112837at2"/>
<dbReference type="InterPro" id="IPR052049">
    <property type="entry name" value="Electron_transfer_protein"/>
</dbReference>
<evidence type="ECO:0000256" key="8">
    <source>
        <dbReference type="SAM" id="Phobius"/>
    </source>
</evidence>
<accession>A0A1H3QS78</accession>
<evidence type="ECO:0000256" key="6">
    <source>
        <dbReference type="ARBA" id="ARBA00023136"/>
    </source>
</evidence>
<evidence type="ECO:0000313" key="10">
    <source>
        <dbReference type="Proteomes" id="UP000198921"/>
    </source>
</evidence>
<organism evidence="9 10">
    <name type="scientific">Geodermatophilus africanus</name>
    <dbReference type="NCBI Taxonomy" id="1137993"/>
    <lineage>
        <taxon>Bacteria</taxon>
        <taxon>Bacillati</taxon>
        <taxon>Actinomycetota</taxon>
        <taxon>Actinomycetes</taxon>
        <taxon>Geodermatophilales</taxon>
        <taxon>Geodermatophilaceae</taxon>
        <taxon>Geodermatophilus</taxon>
    </lineage>
</organism>
<feature type="transmembrane region" description="Helical" evidence="8">
    <location>
        <begin position="99"/>
        <end position="117"/>
    </location>
</feature>
<feature type="region of interest" description="Disordered" evidence="7">
    <location>
        <begin position="1"/>
        <end position="36"/>
    </location>
</feature>
<keyword evidence="5 8" id="KW-1133">Transmembrane helix</keyword>
<evidence type="ECO:0000256" key="3">
    <source>
        <dbReference type="ARBA" id="ARBA00022475"/>
    </source>
</evidence>
<dbReference type="GO" id="GO:0005886">
    <property type="term" value="C:plasma membrane"/>
    <property type="evidence" value="ECO:0007669"/>
    <property type="project" value="UniProtKB-SubCell"/>
</dbReference>
<feature type="compositionally biased region" description="Basic residues" evidence="7">
    <location>
        <begin position="22"/>
        <end position="31"/>
    </location>
</feature>
<dbReference type="PANTHER" id="PTHR34856:SF2">
    <property type="entry name" value="PROTEIN NRFD"/>
    <property type="match status" value="1"/>
</dbReference>
<sequence>MTEGITTPGAGWRRADGPPAQKRQKRRRRGGGRPGGEVAMVEEAEFTSYYGRPIIKPPVWKTPDVPLYLFLGGAAGSSSIMAALADLTDRPALTRNARYVSGGAAIASVVFLVHDLGRPERFLHMLRVIKPTSPLSIGSYILAPFSAAAGATAAVELLGWFPRLKRFGGVVAALFGGPLATYTGVLFANTAVPSWHAAHKELPFVFGASGMAAGGGLTMALSPIDEAGPSRKMAVAGAAIELAAMHRVETEFGIVSEPYHEGRAGRLLRAAKSCTAAGAALTVVAGRRRAGAVVAGALLAAGSLLTRFGVFEAGMASARDPKYTVVPQRERLAARENGHAPTITR</sequence>
<comment type="subcellular location">
    <subcellularLocation>
        <location evidence="1">Cell membrane</location>
        <topology evidence="1">Multi-pass membrane protein</topology>
    </subcellularLocation>
</comment>
<dbReference type="STRING" id="1137993.SAMN05660209_04887"/>
<keyword evidence="3" id="KW-1003">Cell membrane</keyword>
<evidence type="ECO:0000256" key="4">
    <source>
        <dbReference type="ARBA" id="ARBA00022692"/>
    </source>
</evidence>
<evidence type="ECO:0000313" key="9">
    <source>
        <dbReference type="EMBL" id="SDZ16256.1"/>
    </source>
</evidence>
<feature type="transmembrane region" description="Helical" evidence="8">
    <location>
        <begin position="204"/>
        <end position="224"/>
    </location>
</feature>
<dbReference type="Gene3D" id="1.20.1630.10">
    <property type="entry name" value="Formate dehydrogenase/DMSO reductase domain"/>
    <property type="match status" value="1"/>
</dbReference>
<evidence type="ECO:0000256" key="7">
    <source>
        <dbReference type="SAM" id="MobiDB-lite"/>
    </source>
</evidence>
<dbReference type="InterPro" id="IPR005614">
    <property type="entry name" value="NrfD-like"/>
</dbReference>
<dbReference type="Pfam" id="PF03916">
    <property type="entry name" value="NrfD"/>
    <property type="match status" value="1"/>
</dbReference>
<keyword evidence="6 8" id="KW-0472">Membrane</keyword>
<evidence type="ECO:0000256" key="2">
    <source>
        <dbReference type="ARBA" id="ARBA00008929"/>
    </source>
</evidence>
<gene>
    <name evidence="9" type="ORF">SAMN05660209_04887</name>
</gene>
<protein>
    <submittedName>
        <fullName evidence="9">Polysulphide reductase, NrfD</fullName>
    </submittedName>
</protein>
<evidence type="ECO:0000256" key="1">
    <source>
        <dbReference type="ARBA" id="ARBA00004651"/>
    </source>
</evidence>
<keyword evidence="4 8" id="KW-0812">Transmembrane</keyword>
<dbReference type="Proteomes" id="UP000198921">
    <property type="component" value="Unassembled WGS sequence"/>
</dbReference>